<keyword evidence="2" id="KW-1185">Reference proteome</keyword>
<name>A0A139AA26_GONPJ</name>
<organism evidence="1 2">
    <name type="scientific">Gonapodya prolifera (strain JEL478)</name>
    <name type="common">Monoblepharis prolifera</name>
    <dbReference type="NCBI Taxonomy" id="1344416"/>
    <lineage>
        <taxon>Eukaryota</taxon>
        <taxon>Fungi</taxon>
        <taxon>Fungi incertae sedis</taxon>
        <taxon>Chytridiomycota</taxon>
        <taxon>Chytridiomycota incertae sedis</taxon>
        <taxon>Monoblepharidomycetes</taxon>
        <taxon>Monoblepharidales</taxon>
        <taxon>Gonapodyaceae</taxon>
        <taxon>Gonapodya</taxon>
    </lineage>
</organism>
<evidence type="ECO:0000313" key="2">
    <source>
        <dbReference type="Proteomes" id="UP000070544"/>
    </source>
</evidence>
<dbReference type="AlphaFoldDB" id="A0A139AA26"/>
<reference evidence="1 2" key="1">
    <citation type="journal article" date="2015" name="Genome Biol. Evol.">
        <title>Phylogenomic analyses indicate that early fungi evolved digesting cell walls of algal ancestors of land plants.</title>
        <authorList>
            <person name="Chang Y."/>
            <person name="Wang S."/>
            <person name="Sekimoto S."/>
            <person name="Aerts A.L."/>
            <person name="Choi C."/>
            <person name="Clum A."/>
            <person name="LaButti K.M."/>
            <person name="Lindquist E.A."/>
            <person name="Yee Ngan C."/>
            <person name="Ohm R.A."/>
            <person name="Salamov A.A."/>
            <person name="Grigoriev I.V."/>
            <person name="Spatafora J.W."/>
            <person name="Berbee M.L."/>
        </authorList>
    </citation>
    <scope>NUCLEOTIDE SEQUENCE [LARGE SCALE GENOMIC DNA]</scope>
    <source>
        <strain evidence="1 2">JEL478</strain>
    </source>
</reference>
<proteinExistence type="predicted"/>
<accession>A0A139AA26</accession>
<dbReference type="Proteomes" id="UP000070544">
    <property type="component" value="Unassembled WGS sequence"/>
</dbReference>
<evidence type="ECO:0008006" key="3">
    <source>
        <dbReference type="Google" id="ProtNLM"/>
    </source>
</evidence>
<dbReference type="EMBL" id="KQ965777">
    <property type="protein sequence ID" value="KXS13548.1"/>
    <property type="molecule type" value="Genomic_DNA"/>
</dbReference>
<gene>
    <name evidence="1" type="ORF">M427DRAFT_45665</name>
</gene>
<sequence>MPFTAPRLAALPDSVLHSIFHTLACSSTERATAMDSFSSLASTCSRLFSISRTPLVARARFVKVFGSHRALLHAVRWYEKRHRPSTKVTMGLDWWCAFVGLAVVERRTGKELSLQQLFASSSTVPECTLSTRIPLPRAVIQTVDFEQKRRKALGGPVYPLPSASVFVDVQQTVTVTDVVVRISQHVYGGLLPLDYSDVWRVHDVVNQLTSSKFATFDYLHFSSTESADFTLTTTTPTQDLDDAQTESVGNLAYLCAKQATDLHRTLHTHLREFAFPVQMLHPFTQRQLLAAAWWRFLISVDHEYAYGDDEGIPCAECVQALISNGANLQLLNTPRARPSAYTTPSSWSLSWIPLPTWLVGRPTALIDPPSLLIDTDPFIFDIVNNLPVTPTTYPTPYSPVDARACWNYTRQRAVPFALWLHDRGTNVHFVHLTTRLIAWAAVGGGLEKDDTWDMRAGSDAVKWLLKELLGNPNLKAPIAAKQLLGFLHPTAITAGPLRPEHMASLAPLWSWVDGEDALSVLEATKGAVGFRARLVHQAGFLRHVLGTDPDTMSLEVLLGVRNAILRRKIIGAASPSTPHKLRERSPTLPGSLPGCFMNINM</sequence>
<evidence type="ECO:0000313" key="1">
    <source>
        <dbReference type="EMBL" id="KXS13548.1"/>
    </source>
</evidence>
<protein>
    <recommendedName>
        <fullName evidence="3">F-box domain-containing protein</fullName>
    </recommendedName>
</protein>
<dbReference type="OrthoDB" id="10630456at2759"/>